<evidence type="ECO:0000313" key="2">
    <source>
        <dbReference type="EMBL" id="EDW41824.1"/>
    </source>
</evidence>
<gene>
    <name evidence="2" type="primary">Dsec\GM25670</name>
    <name evidence="2" type="ORF">Dsec_GM25670</name>
</gene>
<reference evidence="2 3" key="1">
    <citation type="journal article" date="2007" name="Nature">
        <title>Evolution of genes and genomes on the Drosophila phylogeny.</title>
        <authorList>
            <consortium name="Drosophila 12 Genomes Consortium"/>
            <person name="Clark A.G."/>
            <person name="Eisen M.B."/>
            <person name="Smith D.R."/>
            <person name="Bergman C.M."/>
            <person name="Oliver B."/>
            <person name="Markow T.A."/>
            <person name="Kaufman T.C."/>
            <person name="Kellis M."/>
            <person name="Gelbart W."/>
            <person name="Iyer V.N."/>
            <person name="Pollard D.A."/>
            <person name="Sackton T.B."/>
            <person name="Larracuente A.M."/>
            <person name="Singh N.D."/>
            <person name="Abad J.P."/>
            <person name="Abt D.N."/>
            <person name="Adryan B."/>
            <person name="Aguade M."/>
            <person name="Akashi H."/>
            <person name="Anderson W.W."/>
            <person name="Aquadro C.F."/>
            <person name="Ardell D.H."/>
            <person name="Arguello R."/>
            <person name="Artieri C.G."/>
            <person name="Barbash D.A."/>
            <person name="Barker D."/>
            <person name="Barsanti P."/>
            <person name="Batterham P."/>
            <person name="Batzoglou S."/>
            <person name="Begun D."/>
            <person name="Bhutkar A."/>
            <person name="Blanco E."/>
            <person name="Bosak S.A."/>
            <person name="Bradley R.K."/>
            <person name="Brand A.D."/>
            <person name="Brent M.R."/>
            <person name="Brooks A.N."/>
            <person name="Brown R.H."/>
            <person name="Butlin R.K."/>
            <person name="Caggese C."/>
            <person name="Calvi B.R."/>
            <person name="Bernardo de Carvalho A."/>
            <person name="Caspi A."/>
            <person name="Castrezana S."/>
            <person name="Celniker S.E."/>
            <person name="Chang J.L."/>
            <person name="Chapple C."/>
            <person name="Chatterji S."/>
            <person name="Chinwalla A."/>
            <person name="Civetta A."/>
            <person name="Clifton S.W."/>
            <person name="Comeron J.M."/>
            <person name="Costello J.C."/>
            <person name="Coyne J.A."/>
            <person name="Daub J."/>
            <person name="David R.G."/>
            <person name="Delcher A.L."/>
            <person name="Delehaunty K."/>
            <person name="Do C.B."/>
            <person name="Ebling H."/>
            <person name="Edwards K."/>
            <person name="Eickbush T."/>
            <person name="Evans J.D."/>
            <person name="Filipski A."/>
            <person name="Findeiss S."/>
            <person name="Freyhult E."/>
            <person name="Fulton L."/>
            <person name="Fulton R."/>
            <person name="Garcia A.C."/>
            <person name="Gardiner A."/>
            <person name="Garfield D.A."/>
            <person name="Garvin B.E."/>
            <person name="Gibson G."/>
            <person name="Gilbert D."/>
            <person name="Gnerre S."/>
            <person name="Godfrey J."/>
            <person name="Good R."/>
            <person name="Gotea V."/>
            <person name="Gravely B."/>
            <person name="Greenberg A.J."/>
            <person name="Griffiths-Jones S."/>
            <person name="Gross S."/>
            <person name="Guigo R."/>
            <person name="Gustafson E.A."/>
            <person name="Haerty W."/>
            <person name="Hahn M.W."/>
            <person name="Halligan D.L."/>
            <person name="Halpern A.L."/>
            <person name="Halter G.M."/>
            <person name="Han M.V."/>
            <person name="Heger A."/>
            <person name="Hillier L."/>
            <person name="Hinrichs A.S."/>
            <person name="Holmes I."/>
            <person name="Hoskins R.A."/>
            <person name="Hubisz M.J."/>
            <person name="Hultmark D."/>
            <person name="Huntley M.A."/>
            <person name="Jaffe D.B."/>
            <person name="Jagadeeshan S."/>
            <person name="Jeck W.R."/>
            <person name="Johnson J."/>
            <person name="Jones C.D."/>
            <person name="Jordan W.C."/>
            <person name="Karpen G.H."/>
            <person name="Kataoka E."/>
            <person name="Keightley P.D."/>
            <person name="Kheradpour P."/>
            <person name="Kirkness E.F."/>
            <person name="Koerich L.B."/>
            <person name="Kristiansen K."/>
            <person name="Kudrna D."/>
            <person name="Kulathinal R.J."/>
            <person name="Kumar S."/>
            <person name="Kwok R."/>
            <person name="Lander E."/>
            <person name="Langley C.H."/>
            <person name="Lapoint R."/>
            <person name="Lazzaro B.P."/>
            <person name="Lee S.J."/>
            <person name="Levesque L."/>
            <person name="Li R."/>
            <person name="Lin C.F."/>
            <person name="Lin M.F."/>
            <person name="Lindblad-Toh K."/>
            <person name="Llopart A."/>
            <person name="Long M."/>
            <person name="Low L."/>
            <person name="Lozovsky E."/>
            <person name="Lu J."/>
            <person name="Luo M."/>
            <person name="Machado C.A."/>
            <person name="Makalowski W."/>
            <person name="Marzo M."/>
            <person name="Matsuda M."/>
            <person name="Matzkin L."/>
            <person name="McAllister B."/>
            <person name="McBride C.S."/>
            <person name="McKernan B."/>
            <person name="McKernan K."/>
            <person name="Mendez-Lago M."/>
            <person name="Minx P."/>
            <person name="Mollenhauer M.U."/>
            <person name="Montooth K."/>
            <person name="Mount S.M."/>
            <person name="Mu X."/>
            <person name="Myers E."/>
            <person name="Negre B."/>
            <person name="Newfeld S."/>
            <person name="Nielsen R."/>
            <person name="Noor M.A."/>
            <person name="O'Grady P."/>
            <person name="Pachter L."/>
            <person name="Papaceit M."/>
            <person name="Parisi M.J."/>
            <person name="Parisi M."/>
            <person name="Parts L."/>
            <person name="Pedersen J.S."/>
            <person name="Pesole G."/>
            <person name="Phillippy A.M."/>
            <person name="Ponting C.P."/>
            <person name="Pop M."/>
            <person name="Porcelli D."/>
            <person name="Powell J.R."/>
            <person name="Prohaska S."/>
            <person name="Pruitt K."/>
            <person name="Puig M."/>
            <person name="Quesneville H."/>
            <person name="Ram K.R."/>
            <person name="Rand D."/>
            <person name="Rasmussen M.D."/>
            <person name="Reed L.K."/>
            <person name="Reenan R."/>
            <person name="Reily A."/>
            <person name="Remington K.A."/>
            <person name="Rieger T.T."/>
            <person name="Ritchie M.G."/>
            <person name="Robin C."/>
            <person name="Rogers Y.H."/>
            <person name="Rohde C."/>
            <person name="Rozas J."/>
            <person name="Rubenfield M.J."/>
            <person name="Ruiz A."/>
            <person name="Russo S."/>
            <person name="Salzberg S.L."/>
            <person name="Sanchez-Gracia A."/>
            <person name="Saranga D.J."/>
            <person name="Sato H."/>
            <person name="Schaeffer S.W."/>
            <person name="Schatz M.C."/>
            <person name="Schlenke T."/>
            <person name="Schwartz R."/>
            <person name="Segarra C."/>
            <person name="Singh R.S."/>
            <person name="Sirot L."/>
            <person name="Sirota M."/>
            <person name="Sisneros N.B."/>
            <person name="Smith C.D."/>
            <person name="Smith T.F."/>
            <person name="Spieth J."/>
            <person name="Stage D.E."/>
            <person name="Stark A."/>
            <person name="Stephan W."/>
            <person name="Strausberg R.L."/>
            <person name="Strempel S."/>
            <person name="Sturgill D."/>
            <person name="Sutton G."/>
            <person name="Sutton G.G."/>
            <person name="Tao W."/>
            <person name="Teichmann S."/>
            <person name="Tobari Y.N."/>
            <person name="Tomimura Y."/>
            <person name="Tsolas J.M."/>
            <person name="Valente V.L."/>
            <person name="Venter E."/>
            <person name="Venter J.C."/>
            <person name="Vicario S."/>
            <person name="Vieira F.G."/>
            <person name="Vilella A.J."/>
            <person name="Villasante A."/>
            <person name="Walenz B."/>
            <person name="Wang J."/>
            <person name="Wasserman M."/>
            <person name="Watts T."/>
            <person name="Wilson D."/>
            <person name="Wilson R.K."/>
            <person name="Wing R.A."/>
            <person name="Wolfner M.F."/>
            <person name="Wong A."/>
            <person name="Wong G.K."/>
            <person name="Wu C.I."/>
            <person name="Wu G."/>
            <person name="Yamamoto D."/>
            <person name="Yang H.P."/>
            <person name="Yang S.P."/>
            <person name="Yorke J.A."/>
            <person name="Yoshida K."/>
            <person name="Zdobnov E."/>
            <person name="Zhang P."/>
            <person name="Zhang Y."/>
            <person name="Zimin A.V."/>
            <person name="Baldwin J."/>
            <person name="Abdouelleil A."/>
            <person name="Abdulkadir J."/>
            <person name="Abebe A."/>
            <person name="Abera B."/>
            <person name="Abreu J."/>
            <person name="Acer S.C."/>
            <person name="Aftuck L."/>
            <person name="Alexander A."/>
            <person name="An P."/>
            <person name="Anderson E."/>
            <person name="Anderson S."/>
            <person name="Arachi H."/>
            <person name="Azer M."/>
            <person name="Bachantsang P."/>
            <person name="Barry A."/>
            <person name="Bayul T."/>
            <person name="Berlin A."/>
            <person name="Bessette D."/>
            <person name="Bloom T."/>
            <person name="Blye J."/>
            <person name="Boguslavskiy L."/>
            <person name="Bonnet C."/>
            <person name="Boukhgalter B."/>
            <person name="Bourzgui I."/>
            <person name="Brown A."/>
            <person name="Cahill P."/>
            <person name="Channer S."/>
            <person name="Cheshatsang Y."/>
            <person name="Chuda L."/>
            <person name="Citroen M."/>
            <person name="Collymore A."/>
            <person name="Cooke P."/>
            <person name="Costello M."/>
            <person name="D'Aco K."/>
            <person name="Daza R."/>
            <person name="De Haan G."/>
            <person name="DeGray S."/>
            <person name="DeMaso C."/>
            <person name="Dhargay N."/>
            <person name="Dooley K."/>
            <person name="Dooley E."/>
            <person name="Doricent M."/>
            <person name="Dorje P."/>
            <person name="Dorjee K."/>
            <person name="Dupes A."/>
            <person name="Elong R."/>
            <person name="Falk J."/>
            <person name="Farina A."/>
            <person name="Faro S."/>
            <person name="Ferguson D."/>
            <person name="Fisher S."/>
            <person name="Foley C.D."/>
            <person name="Franke A."/>
            <person name="Friedrich D."/>
            <person name="Gadbois L."/>
            <person name="Gearin G."/>
            <person name="Gearin C.R."/>
            <person name="Giannoukos G."/>
            <person name="Goode T."/>
            <person name="Graham J."/>
            <person name="Grandbois E."/>
            <person name="Grewal S."/>
            <person name="Gyaltsen K."/>
            <person name="Hafez N."/>
            <person name="Hagos B."/>
            <person name="Hall J."/>
            <person name="Henson C."/>
            <person name="Hollinger A."/>
            <person name="Honan T."/>
            <person name="Huard M.D."/>
            <person name="Hughes L."/>
            <person name="Hurhula B."/>
            <person name="Husby M.E."/>
            <person name="Kamat A."/>
            <person name="Kanga B."/>
            <person name="Kashin S."/>
            <person name="Khazanovich D."/>
            <person name="Kisner P."/>
            <person name="Lance K."/>
            <person name="Lara M."/>
            <person name="Lee W."/>
            <person name="Lennon N."/>
            <person name="Letendre F."/>
            <person name="LeVine R."/>
            <person name="Lipovsky A."/>
            <person name="Liu X."/>
            <person name="Liu J."/>
            <person name="Liu S."/>
            <person name="Lokyitsang T."/>
            <person name="Lokyitsang Y."/>
            <person name="Lubonja R."/>
            <person name="Lui A."/>
            <person name="MacDonald P."/>
            <person name="Magnisalis V."/>
            <person name="Maru K."/>
            <person name="Matthews C."/>
            <person name="McCusker W."/>
            <person name="McDonough S."/>
            <person name="Mehta T."/>
            <person name="Meldrim J."/>
            <person name="Meneus L."/>
            <person name="Mihai O."/>
            <person name="Mihalev A."/>
            <person name="Mihova T."/>
            <person name="Mittelman R."/>
            <person name="Mlenga V."/>
            <person name="Montmayeur A."/>
            <person name="Mulrain L."/>
            <person name="Navidi A."/>
            <person name="Naylor J."/>
            <person name="Negash T."/>
            <person name="Nguyen T."/>
            <person name="Nguyen N."/>
            <person name="Nicol R."/>
            <person name="Norbu C."/>
            <person name="Norbu N."/>
            <person name="Novod N."/>
            <person name="O'Neill B."/>
            <person name="Osman S."/>
            <person name="Markiewicz E."/>
            <person name="Oyono O.L."/>
            <person name="Patti C."/>
            <person name="Phunkhang P."/>
            <person name="Pierre F."/>
            <person name="Priest M."/>
            <person name="Raghuraman S."/>
            <person name="Rege F."/>
            <person name="Reyes R."/>
            <person name="Rise C."/>
            <person name="Rogov P."/>
            <person name="Ross K."/>
            <person name="Ryan E."/>
            <person name="Settipalli S."/>
            <person name="Shea T."/>
            <person name="Sherpa N."/>
            <person name="Shi L."/>
            <person name="Shih D."/>
            <person name="Sparrow T."/>
            <person name="Spaulding J."/>
            <person name="Stalker J."/>
            <person name="Stange-Thomann N."/>
            <person name="Stavropoulos S."/>
            <person name="Stone C."/>
            <person name="Strader C."/>
            <person name="Tesfaye S."/>
            <person name="Thomson T."/>
            <person name="Thoulutsang Y."/>
            <person name="Thoulutsang D."/>
            <person name="Topham K."/>
            <person name="Topping I."/>
            <person name="Tsamla T."/>
            <person name="Vassiliev H."/>
            <person name="Vo A."/>
            <person name="Wangchuk T."/>
            <person name="Wangdi T."/>
            <person name="Weiand M."/>
            <person name="Wilkinson J."/>
            <person name="Wilson A."/>
            <person name="Yadav S."/>
            <person name="Young G."/>
            <person name="Yu Q."/>
            <person name="Zembek L."/>
            <person name="Zhong D."/>
            <person name="Zimmer A."/>
            <person name="Zwirko Z."/>
            <person name="Jaffe D.B."/>
            <person name="Alvarez P."/>
            <person name="Brockman W."/>
            <person name="Butler J."/>
            <person name="Chin C."/>
            <person name="Gnerre S."/>
            <person name="Grabherr M."/>
            <person name="Kleber M."/>
            <person name="Mauceli E."/>
            <person name="MacCallum I."/>
        </authorList>
    </citation>
    <scope>NUCLEOTIDE SEQUENCE [LARGE SCALE GENOMIC DNA]</scope>
    <source>
        <strain evidence="3">Rob3c / Tucson 14021-0248.25</strain>
    </source>
</reference>
<dbReference type="EMBL" id="CH480815">
    <property type="protein sequence ID" value="EDW41824.1"/>
    <property type="molecule type" value="Genomic_DNA"/>
</dbReference>
<evidence type="ECO:0000313" key="3">
    <source>
        <dbReference type="Proteomes" id="UP000001292"/>
    </source>
</evidence>
<dbReference type="HOGENOM" id="CLU_3016447_0_0_1"/>
<protein>
    <submittedName>
        <fullName evidence="2">GM25670</fullName>
    </submittedName>
</protein>
<accession>B4HK83</accession>
<dbReference type="OMA" id="CDVYQVQ"/>
<name>B4HK83_DROSE</name>
<dbReference type="AlphaFoldDB" id="B4HK83"/>
<evidence type="ECO:0000256" key="1">
    <source>
        <dbReference type="SAM" id="MobiDB-lite"/>
    </source>
</evidence>
<dbReference type="Proteomes" id="UP000001292">
    <property type="component" value="Unassembled WGS sequence"/>
</dbReference>
<proteinExistence type="predicted"/>
<sequence>MLLKVCPCDEFQVQHKVVKKQPKFPTRERHMAIRRKKSTAMVTTTSEKSAKCPEQR</sequence>
<organism evidence="3">
    <name type="scientific">Drosophila sechellia</name>
    <name type="common">Fruit fly</name>
    <dbReference type="NCBI Taxonomy" id="7238"/>
    <lineage>
        <taxon>Eukaryota</taxon>
        <taxon>Metazoa</taxon>
        <taxon>Ecdysozoa</taxon>
        <taxon>Arthropoda</taxon>
        <taxon>Hexapoda</taxon>
        <taxon>Insecta</taxon>
        <taxon>Pterygota</taxon>
        <taxon>Neoptera</taxon>
        <taxon>Endopterygota</taxon>
        <taxon>Diptera</taxon>
        <taxon>Brachycera</taxon>
        <taxon>Muscomorpha</taxon>
        <taxon>Ephydroidea</taxon>
        <taxon>Drosophilidae</taxon>
        <taxon>Drosophila</taxon>
        <taxon>Sophophora</taxon>
    </lineage>
</organism>
<feature type="region of interest" description="Disordered" evidence="1">
    <location>
        <begin position="36"/>
        <end position="56"/>
    </location>
</feature>
<keyword evidence="3" id="KW-1185">Reference proteome</keyword>